<comment type="caution">
    <text evidence="3">The sequence shown here is derived from an EMBL/GenBank/DDBJ whole genome shotgun (WGS) entry which is preliminary data.</text>
</comment>
<evidence type="ECO:0000313" key="4">
    <source>
        <dbReference type="Proteomes" id="UP000682733"/>
    </source>
</evidence>
<feature type="compositionally biased region" description="Basic and acidic residues" evidence="1">
    <location>
        <begin position="681"/>
        <end position="701"/>
    </location>
</feature>
<feature type="compositionally biased region" description="Low complexity" evidence="1">
    <location>
        <begin position="653"/>
        <end position="665"/>
    </location>
</feature>
<sequence>METDPVENELNDAQDSQRYEQEGDQNQQKNNIFFGTQDDDHIESATHLLYNRLADDCKFASEPNMDNDDGLLKKYQQQIIDFYQKAYQTLPRGCCLLECYRTVMNVIAEIQKNHPQCIDFDEGDLLGKKINGEFIKHAKEYIDRMQIQQSVNDQAPGESSLVVSKQTVANQYEFHRFLMLQAKTLFTLRPLNVQSSSSRSTDALKNPRQDEYDILMYKYNIFHKSAMTDHDPDTGNRGKFKSFIYRFDEAIQKLLADELISVDRYCVGGGDRVQKTYWKVPIPHSSPEREQFVKKLNERKIEIVCYEQRYKHAKMAPGLYFGPIGIELFKTCAVLVPEYAKYQEEIKDLIQVQLKNQNIVETVGADGGKSYSITSNATVFAQQTFPIKSLLVTGQQTAKKPESQKSKKPMKSTSSSSTMPSITNETPQQTTSNNMPFFVSSSPTTQASSPTFIPWSLLPVSPFLSSIVSATPSQSDYIQNIFRQFVLMNSEQQQQFLQVLFTSPMIGAQQQVQQHTLLPLRMSSAPVSVKSLRVTSSRIDSQSCVDGNEDDTMIREHEEASHDSPQSAVTNQSVLNQFNTLIDQNKISGANNSMHISESFDPTENIDDTNIRDDMGSKNLKQTSAEQEKESEHTEENNNEQEMDEPSSSSLRTTTTETLTYTDVTPPQEQSTIKKRIRTNRNHDLDDHGGEDSKEGDDRQLVLKLQKMPKRK</sequence>
<dbReference type="Proteomes" id="UP000677228">
    <property type="component" value="Unassembled WGS sequence"/>
</dbReference>
<dbReference type="AlphaFoldDB" id="A0A8S2HQL4"/>
<feature type="compositionally biased region" description="Acidic residues" evidence="1">
    <location>
        <begin position="1"/>
        <end position="12"/>
    </location>
</feature>
<feature type="compositionally biased region" description="Basic and acidic residues" evidence="1">
    <location>
        <begin position="626"/>
        <end position="636"/>
    </location>
</feature>
<dbReference type="EMBL" id="CAJOBA010003155">
    <property type="protein sequence ID" value="CAF3672276.1"/>
    <property type="molecule type" value="Genomic_DNA"/>
</dbReference>
<reference evidence="3" key="1">
    <citation type="submission" date="2021-02" db="EMBL/GenBank/DDBJ databases">
        <authorList>
            <person name="Nowell W R."/>
        </authorList>
    </citation>
    <scope>NUCLEOTIDE SEQUENCE</scope>
</reference>
<proteinExistence type="predicted"/>
<feature type="compositionally biased region" description="Polar residues" evidence="1">
    <location>
        <begin position="422"/>
        <end position="435"/>
    </location>
</feature>
<evidence type="ECO:0000313" key="2">
    <source>
        <dbReference type="EMBL" id="CAF0889879.1"/>
    </source>
</evidence>
<feature type="region of interest" description="Disordered" evidence="1">
    <location>
        <begin position="593"/>
        <end position="712"/>
    </location>
</feature>
<protein>
    <submittedName>
        <fullName evidence="3">Uncharacterized protein</fullName>
    </submittedName>
</protein>
<organism evidence="3 4">
    <name type="scientific">Didymodactylos carnosus</name>
    <dbReference type="NCBI Taxonomy" id="1234261"/>
    <lineage>
        <taxon>Eukaryota</taxon>
        <taxon>Metazoa</taxon>
        <taxon>Spiralia</taxon>
        <taxon>Gnathifera</taxon>
        <taxon>Rotifera</taxon>
        <taxon>Eurotatoria</taxon>
        <taxon>Bdelloidea</taxon>
        <taxon>Philodinida</taxon>
        <taxon>Philodinidae</taxon>
        <taxon>Didymodactylos</taxon>
    </lineage>
</organism>
<feature type="compositionally biased region" description="Low complexity" evidence="1">
    <location>
        <begin position="411"/>
        <end position="421"/>
    </location>
</feature>
<gene>
    <name evidence="2" type="ORF">OVA965_LOCUS9069</name>
    <name evidence="3" type="ORF">TMI583_LOCUS9063</name>
</gene>
<accession>A0A8S2HQL4</accession>
<dbReference type="EMBL" id="CAJNOK010003155">
    <property type="protein sequence ID" value="CAF0889879.1"/>
    <property type="molecule type" value="Genomic_DNA"/>
</dbReference>
<feature type="compositionally biased region" description="Polar residues" evidence="1">
    <location>
        <begin position="593"/>
        <end position="602"/>
    </location>
</feature>
<feature type="region of interest" description="Disordered" evidence="1">
    <location>
        <begin position="1"/>
        <end position="32"/>
    </location>
</feature>
<evidence type="ECO:0000313" key="3">
    <source>
        <dbReference type="EMBL" id="CAF3672276.1"/>
    </source>
</evidence>
<evidence type="ECO:0000256" key="1">
    <source>
        <dbReference type="SAM" id="MobiDB-lite"/>
    </source>
</evidence>
<dbReference type="Proteomes" id="UP000682733">
    <property type="component" value="Unassembled WGS sequence"/>
</dbReference>
<name>A0A8S2HQL4_9BILA</name>
<feature type="region of interest" description="Disordered" evidence="1">
    <location>
        <begin position="393"/>
        <end position="442"/>
    </location>
</feature>